<dbReference type="Proteomes" id="UP001152049">
    <property type="component" value="Unassembled WGS sequence"/>
</dbReference>
<sequence length="101" mass="11980">MSFRHNPFSNVPQLPPTKRETFEHNICPDLLFSMERLRDGLELFYGRNNFLVFGDIMQLTVRVYQPTPVNLKDRLQQEGFLRCNPVEVLPKFLKERIQQEG</sequence>
<reference evidence="1" key="1">
    <citation type="submission" date="2022-09" db="EMBL/GenBank/DDBJ databases">
        <title>Fusarium specimens isolated from Avocado Roots.</title>
        <authorList>
            <person name="Stajich J."/>
            <person name="Roper C."/>
            <person name="Heimlech-Rivalta G."/>
        </authorList>
    </citation>
    <scope>NUCLEOTIDE SEQUENCE</scope>
    <source>
        <strain evidence="1">CF00136</strain>
    </source>
</reference>
<feature type="non-terminal residue" evidence="1">
    <location>
        <position position="101"/>
    </location>
</feature>
<dbReference type="AlphaFoldDB" id="A0A9W8VA44"/>
<dbReference type="EMBL" id="JAOQAZ010000025">
    <property type="protein sequence ID" value="KAJ4252977.1"/>
    <property type="molecule type" value="Genomic_DNA"/>
</dbReference>
<name>A0A9W8VA44_9HYPO</name>
<protein>
    <submittedName>
        <fullName evidence="1">Uncharacterized protein</fullName>
    </submittedName>
</protein>
<evidence type="ECO:0000313" key="2">
    <source>
        <dbReference type="Proteomes" id="UP001152049"/>
    </source>
</evidence>
<dbReference type="OrthoDB" id="5009744at2759"/>
<evidence type="ECO:0000313" key="1">
    <source>
        <dbReference type="EMBL" id="KAJ4252977.1"/>
    </source>
</evidence>
<organism evidence="1 2">
    <name type="scientific">Fusarium torreyae</name>
    <dbReference type="NCBI Taxonomy" id="1237075"/>
    <lineage>
        <taxon>Eukaryota</taxon>
        <taxon>Fungi</taxon>
        <taxon>Dikarya</taxon>
        <taxon>Ascomycota</taxon>
        <taxon>Pezizomycotina</taxon>
        <taxon>Sordariomycetes</taxon>
        <taxon>Hypocreomycetidae</taxon>
        <taxon>Hypocreales</taxon>
        <taxon>Nectriaceae</taxon>
        <taxon>Fusarium</taxon>
    </lineage>
</organism>
<comment type="caution">
    <text evidence="1">The sequence shown here is derived from an EMBL/GenBank/DDBJ whole genome shotgun (WGS) entry which is preliminary data.</text>
</comment>
<gene>
    <name evidence="1" type="ORF">NW762_010886</name>
</gene>
<keyword evidence="2" id="KW-1185">Reference proteome</keyword>
<accession>A0A9W8VA44</accession>
<proteinExistence type="predicted"/>